<gene>
    <name evidence="2" type="ORF">M569_01973</name>
</gene>
<evidence type="ECO:0000313" key="2">
    <source>
        <dbReference type="EMBL" id="EPS72787.1"/>
    </source>
</evidence>
<evidence type="ECO:0000256" key="1">
    <source>
        <dbReference type="SAM" id="MobiDB-lite"/>
    </source>
</evidence>
<comment type="caution">
    <text evidence="2">The sequence shown here is derived from an EMBL/GenBank/DDBJ whole genome shotgun (WGS) entry which is preliminary data.</text>
</comment>
<dbReference type="AlphaFoldDB" id="S8EJK0"/>
<feature type="region of interest" description="Disordered" evidence="1">
    <location>
        <begin position="1"/>
        <end position="25"/>
    </location>
</feature>
<sequence>MPLTSSSSPTTATPAFDIPCSSSSSSTPALNLISESTLAVFSGRTLELFPLRSGAGGRNEADVSGECGDANLGGGGYQFFEFLPLKN</sequence>
<proteinExistence type="predicted"/>
<accession>S8EJK0</accession>
<organism evidence="2 3">
    <name type="scientific">Genlisea aurea</name>
    <dbReference type="NCBI Taxonomy" id="192259"/>
    <lineage>
        <taxon>Eukaryota</taxon>
        <taxon>Viridiplantae</taxon>
        <taxon>Streptophyta</taxon>
        <taxon>Embryophyta</taxon>
        <taxon>Tracheophyta</taxon>
        <taxon>Spermatophyta</taxon>
        <taxon>Magnoliopsida</taxon>
        <taxon>eudicotyledons</taxon>
        <taxon>Gunneridae</taxon>
        <taxon>Pentapetalae</taxon>
        <taxon>asterids</taxon>
        <taxon>lamiids</taxon>
        <taxon>Lamiales</taxon>
        <taxon>Lentibulariaceae</taxon>
        <taxon>Genlisea</taxon>
    </lineage>
</organism>
<keyword evidence="3" id="KW-1185">Reference proteome</keyword>
<name>S8EJK0_9LAMI</name>
<evidence type="ECO:0000313" key="3">
    <source>
        <dbReference type="Proteomes" id="UP000015453"/>
    </source>
</evidence>
<reference evidence="2 3" key="1">
    <citation type="journal article" date="2013" name="BMC Genomics">
        <title>The miniature genome of a carnivorous plant Genlisea aurea contains a low number of genes and short non-coding sequences.</title>
        <authorList>
            <person name="Leushkin E.V."/>
            <person name="Sutormin R.A."/>
            <person name="Nabieva E.R."/>
            <person name="Penin A.A."/>
            <person name="Kondrashov A.S."/>
            <person name="Logacheva M.D."/>
        </authorList>
    </citation>
    <scope>NUCLEOTIDE SEQUENCE [LARGE SCALE GENOMIC DNA]</scope>
</reference>
<dbReference type="Proteomes" id="UP000015453">
    <property type="component" value="Unassembled WGS sequence"/>
</dbReference>
<protein>
    <submittedName>
        <fullName evidence="2">Uncharacterized protein</fullName>
    </submittedName>
</protein>
<dbReference type="EMBL" id="AUSU01000694">
    <property type="protein sequence ID" value="EPS72787.1"/>
    <property type="molecule type" value="Genomic_DNA"/>
</dbReference>